<evidence type="ECO:0000256" key="2">
    <source>
        <dbReference type="ARBA" id="ARBA00022723"/>
    </source>
</evidence>
<organism evidence="5 6">
    <name type="scientific">Halodesulfurarchaeum formicicum</name>
    <dbReference type="NCBI Taxonomy" id="1873524"/>
    <lineage>
        <taxon>Archaea</taxon>
        <taxon>Methanobacteriati</taxon>
        <taxon>Methanobacteriota</taxon>
        <taxon>Stenosarchaea group</taxon>
        <taxon>Halobacteria</taxon>
        <taxon>Halobacteriales</taxon>
        <taxon>Halobacteriaceae</taxon>
        <taxon>Halodesulfurarchaeum</taxon>
    </lineage>
</organism>
<keyword evidence="2" id="KW-0479">Metal-binding</keyword>
<dbReference type="PANTHER" id="PTHR30502:SF0">
    <property type="entry name" value="PHOSPHOENOLPYRUVATE CARBOXYLASE FAMILY PROTEIN"/>
    <property type="match status" value="1"/>
</dbReference>
<dbReference type="Pfam" id="PF03328">
    <property type="entry name" value="HpcH_HpaI"/>
    <property type="match status" value="1"/>
</dbReference>
<evidence type="ECO:0000256" key="1">
    <source>
        <dbReference type="ARBA" id="ARBA00005568"/>
    </source>
</evidence>
<dbReference type="KEGG" id="halh:HTSR_0523"/>
<dbReference type="PANTHER" id="PTHR30502">
    <property type="entry name" value="2-KETO-3-DEOXY-L-RHAMNONATE ALDOLASE"/>
    <property type="match status" value="1"/>
</dbReference>
<dbReference type="RefSeq" id="WP_070364466.1">
    <property type="nucleotide sequence ID" value="NZ_CP016070.1"/>
</dbReference>
<name>A0A1D8S2Y8_9EURY</name>
<dbReference type="EC" id="4.1.2.20" evidence="5"/>
<dbReference type="GO" id="GO:0046872">
    <property type="term" value="F:metal ion binding"/>
    <property type="evidence" value="ECO:0007669"/>
    <property type="project" value="UniProtKB-KW"/>
</dbReference>
<dbReference type="InterPro" id="IPR040442">
    <property type="entry name" value="Pyrv_kinase-like_dom_sf"/>
</dbReference>
<evidence type="ECO:0000313" key="5">
    <source>
        <dbReference type="EMBL" id="AOW79719.1"/>
    </source>
</evidence>
<dbReference type="GO" id="GO:0008672">
    <property type="term" value="F:2-dehydro-3-deoxyglucarate aldolase activity"/>
    <property type="evidence" value="ECO:0007669"/>
    <property type="project" value="UniProtKB-EC"/>
</dbReference>
<dbReference type="GeneID" id="29828533"/>
<dbReference type="SUPFAM" id="SSF51621">
    <property type="entry name" value="Phosphoenolpyruvate/pyruvate domain"/>
    <property type="match status" value="1"/>
</dbReference>
<protein>
    <submittedName>
        <fullName evidence="5">2-dehydro-3-deoxyglucarate aldolase</fullName>
        <ecNumber evidence="5">4.1.2.20</ecNumber>
    </submittedName>
</protein>
<dbReference type="AlphaFoldDB" id="A0A1D8S2Y8"/>
<dbReference type="InterPro" id="IPR050251">
    <property type="entry name" value="HpcH-HpaI_aldolase"/>
</dbReference>
<reference evidence="5 6" key="1">
    <citation type="submission" date="2016-06" db="EMBL/GenBank/DDBJ databases">
        <title>Discovery of anaerobic lithoheterotrophic haloarchaeon capable of sulfur respiration by hydrogen and formate.</title>
        <authorList>
            <person name="Sorokin D.Y."/>
            <person name="Kublanov I.V."/>
            <person name="Roman P."/>
            <person name="Sinninghe Damste J.S."/>
            <person name="Golyshin P.N."/>
            <person name="Rojo D."/>
            <person name="Ciordia S."/>
            <person name="Mena Md.C."/>
            <person name="Ferrer M."/>
            <person name="Smedile F."/>
            <person name="Messina E."/>
            <person name="La Cono V."/>
            <person name="Yakimov M.M."/>
        </authorList>
    </citation>
    <scope>NUCLEOTIDE SEQUENCE [LARGE SCALE GENOMIC DNA]</scope>
    <source>
        <strain evidence="5 6">HTSR1</strain>
    </source>
</reference>
<dbReference type="EMBL" id="CP016070">
    <property type="protein sequence ID" value="AOW79719.1"/>
    <property type="molecule type" value="Genomic_DNA"/>
</dbReference>
<evidence type="ECO:0000313" key="6">
    <source>
        <dbReference type="Proteomes" id="UP000185608"/>
    </source>
</evidence>
<keyword evidence="3 5" id="KW-0456">Lyase</keyword>
<sequence length="261" mass="27362">MDSADFADRLRAGEKLVGAWSMLSEPVAAEVLADEGLDFLVLDGEHSENTVGDLADLTRAVDAVESETVPVIRAPSSDRAAIRRLLDLGPAGIVIPQIESVSEARAAVRATHYPPAGNRGVAGGRAAGYGSDLATYVENANRTVATILQIETAGALSDLEEIVALDGLDAMFVGPADLSAQLGVFGDFESERFRAALDRIVSEANAADLPVGTLATSPESVRRRFDDWEMDFLVAGTDIGFLRAGVSDYQGAVESAAAESP</sequence>
<dbReference type="Gene3D" id="3.20.20.60">
    <property type="entry name" value="Phosphoenolpyruvate-binding domains"/>
    <property type="match status" value="1"/>
</dbReference>
<comment type="similarity">
    <text evidence="1">Belongs to the HpcH/HpaI aldolase family.</text>
</comment>
<evidence type="ECO:0000256" key="3">
    <source>
        <dbReference type="ARBA" id="ARBA00023239"/>
    </source>
</evidence>
<dbReference type="InterPro" id="IPR005000">
    <property type="entry name" value="Aldolase/citrate-lyase_domain"/>
</dbReference>
<feature type="domain" description="HpcH/HpaI aldolase/citrate lyase" evidence="4">
    <location>
        <begin position="18"/>
        <end position="237"/>
    </location>
</feature>
<dbReference type="GO" id="GO:0005737">
    <property type="term" value="C:cytoplasm"/>
    <property type="evidence" value="ECO:0007669"/>
    <property type="project" value="TreeGrafter"/>
</dbReference>
<evidence type="ECO:0000259" key="4">
    <source>
        <dbReference type="Pfam" id="PF03328"/>
    </source>
</evidence>
<accession>A0A1D8S2Y8</accession>
<proteinExistence type="inferred from homology"/>
<dbReference type="Proteomes" id="UP000185608">
    <property type="component" value="Chromosome"/>
</dbReference>
<dbReference type="STRING" id="1873524.HSR6_0507"/>
<dbReference type="InterPro" id="IPR015813">
    <property type="entry name" value="Pyrv/PenolPyrv_kinase-like_dom"/>
</dbReference>
<gene>
    <name evidence="5" type="primary">hpcH</name>
    <name evidence="5" type="ORF">HTSR_0523</name>
</gene>